<keyword evidence="2 4" id="KW-0328">Glycosyltransferase</keyword>
<reference evidence="6 7" key="1">
    <citation type="journal article" date="2021" name="Commun. Biol.">
        <title>The genome of Shorea leprosula (Dipterocarpaceae) highlights the ecological relevance of drought in aseasonal tropical rainforests.</title>
        <authorList>
            <person name="Ng K.K.S."/>
            <person name="Kobayashi M.J."/>
            <person name="Fawcett J.A."/>
            <person name="Hatakeyama M."/>
            <person name="Paape T."/>
            <person name="Ng C.H."/>
            <person name="Ang C.C."/>
            <person name="Tnah L.H."/>
            <person name="Lee C.T."/>
            <person name="Nishiyama T."/>
            <person name="Sese J."/>
            <person name="O'Brien M.J."/>
            <person name="Copetti D."/>
            <person name="Mohd Noor M.I."/>
            <person name="Ong R.C."/>
            <person name="Putra M."/>
            <person name="Sireger I.Z."/>
            <person name="Indrioko S."/>
            <person name="Kosugi Y."/>
            <person name="Izuno A."/>
            <person name="Isagi Y."/>
            <person name="Lee S.L."/>
            <person name="Shimizu K.K."/>
        </authorList>
    </citation>
    <scope>NUCLEOTIDE SEQUENCE [LARGE SCALE GENOMIC DNA]</scope>
    <source>
        <strain evidence="6">214</strain>
    </source>
</reference>
<dbReference type="Proteomes" id="UP001054252">
    <property type="component" value="Unassembled WGS sequence"/>
</dbReference>
<organism evidence="6 7">
    <name type="scientific">Rubroshorea leprosula</name>
    <dbReference type="NCBI Taxonomy" id="152421"/>
    <lineage>
        <taxon>Eukaryota</taxon>
        <taxon>Viridiplantae</taxon>
        <taxon>Streptophyta</taxon>
        <taxon>Embryophyta</taxon>
        <taxon>Tracheophyta</taxon>
        <taxon>Spermatophyta</taxon>
        <taxon>Magnoliopsida</taxon>
        <taxon>eudicotyledons</taxon>
        <taxon>Gunneridae</taxon>
        <taxon>Pentapetalae</taxon>
        <taxon>rosids</taxon>
        <taxon>malvids</taxon>
        <taxon>Malvales</taxon>
        <taxon>Dipterocarpaceae</taxon>
        <taxon>Rubroshorea</taxon>
    </lineage>
</organism>
<dbReference type="SUPFAM" id="SSF53756">
    <property type="entry name" value="UDP-Glycosyltransferase/glycogen phosphorylase"/>
    <property type="match status" value="1"/>
</dbReference>
<keyword evidence="3 4" id="KW-0808">Transferase</keyword>
<dbReference type="FunFam" id="3.40.50.2000:FF:000071">
    <property type="entry name" value="Glycosyltransferase"/>
    <property type="match status" value="1"/>
</dbReference>
<keyword evidence="7" id="KW-1185">Reference proteome</keyword>
<dbReference type="Pfam" id="PF00201">
    <property type="entry name" value="UDPGT"/>
    <property type="match status" value="1"/>
</dbReference>
<dbReference type="GO" id="GO:0035251">
    <property type="term" value="F:UDP-glucosyltransferase activity"/>
    <property type="evidence" value="ECO:0007669"/>
    <property type="project" value="UniProtKB-ARBA"/>
</dbReference>
<gene>
    <name evidence="6" type="ORF">SLEP1_g32474</name>
</gene>
<accession>A0AAV5KDH8</accession>
<evidence type="ECO:0000256" key="2">
    <source>
        <dbReference type="ARBA" id="ARBA00022676"/>
    </source>
</evidence>
<dbReference type="InterPro" id="IPR035595">
    <property type="entry name" value="UDP_glycos_trans_CS"/>
</dbReference>
<dbReference type="FunFam" id="3.40.50.2000:FF:000047">
    <property type="entry name" value="Glycosyltransferase"/>
    <property type="match status" value="1"/>
</dbReference>
<name>A0AAV5KDH8_9ROSI</name>
<dbReference type="CDD" id="cd03784">
    <property type="entry name" value="GT1_Gtf-like"/>
    <property type="match status" value="1"/>
</dbReference>
<dbReference type="PROSITE" id="PS00375">
    <property type="entry name" value="UDPGT"/>
    <property type="match status" value="1"/>
</dbReference>
<evidence type="ECO:0000313" key="7">
    <source>
        <dbReference type="Proteomes" id="UP001054252"/>
    </source>
</evidence>
<evidence type="ECO:0000256" key="4">
    <source>
        <dbReference type="RuleBase" id="RU003718"/>
    </source>
</evidence>
<dbReference type="InterPro" id="IPR002213">
    <property type="entry name" value="UDP_glucos_trans"/>
</dbReference>
<comment type="similarity">
    <text evidence="1 4">Belongs to the UDP-glycosyltransferase family.</text>
</comment>
<evidence type="ECO:0000256" key="1">
    <source>
        <dbReference type="ARBA" id="ARBA00009995"/>
    </source>
</evidence>
<dbReference type="EMBL" id="BPVZ01000060">
    <property type="protein sequence ID" value="GKV22618.1"/>
    <property type="molecule type" value="Genomic_DNA"/>
</dbReference>
<sequence>MGSKTPQLHIFFFPFLAQGHMIPFVDMAKLFASRGVKSTIITTPLNAPLFSKKIERSKNSGMDIDIKIIKFPYAQAGLSEGIESMEPSKEMGLDKISQFFWATSLLQEPLEQLLQEFKPDCLVADMFYPWATDAAKKFEIPRLVFHGISFFSLSASACMALYKPYKKVESDDELFVVPILPGEIKLTRKTLPDHVTQGVENFFSKLFKAVGESEVTSYGVVVNSFYELEETYADFYRNALGRKAWQIGPLSLYNRGIEDKAERGRKASIDEQECLKWLDSKKPNSVVYVCFGSTVNFSFAQLKELAMGLEASGQEFIWVVKLDKGNEEVEWLPKGFEERTKGKGLIIRGWAPQLLILEHQSIGGFVTHCGWNSTLESVSAGVPMVTWPIFAEQFYNEKLVINVLKIGVAVGVKQWVWVVGDFVNRDAIEKAVKAIMVGEKAEEMRSRAKAFGEMAKRAVEKDGSSYLDLDALIQELSLRHSR</sequence>
<dbReference type="PANTHER" id="PTHR48047:SF45">
    <property type="entry name" value="SCOPOLETIN GLUCOSYLTRANSFERASE-LIKE"/>
    <property type="match status" value="1"/>
</dbReference>
<comment type="caution">
    <text evidence="6">The sequence shown here is derived from an EMBL/GenBank/DDBJ whole genome shotgun (WGS) entry which is preliminary data.</text>
</comment>
<evidence type="ECO:0000256" key="3">
    <source>
        <dbReference type="ARBA" id="ARBA00022679"/>
    </source>
</evidence>
<dbReference type="Gene3D" id="3.40.50.2000">
    <property type="entry name" value="Glycogen Phosphorylase B"/>
    <property type="match status" value="2"/>
</dbReference>
<dbReference type="PANTHER" id="PTHR48047">
    <property type="entry name" value="GLYCOSYLTRANSFERASE"/>
    <property type="match status" value="1"/>
</dbReference>
<evidence type="ECO:0000313" key="6">
    <source>
        <dbReference type="EMBL" id="GKV22618.1"/>
    </source>
</evidence>
<dbReference type="AlphaFoldDB" id="A0AAV5KDH8"/>
<protein>
    <recommendedName>
        <fullName evidence="5">Glycosyltransferase</fullName>
        <ecNumber evidence="5">2.4.1.-</ecNumber>
    </recommendedName>
</protein>
<dbReference type="EC" id="2.4.1.-" evidence="5"/>
<evidence type="ECO:0000256" key="5">
    <source>
        <dbReference type="RuleBase" id="RU362057"/>
    </source>
</evidence>
<proteinExistence type="inferred from homology"/>